<dbReference type="OrthoDB" id="305319at2"/>
<dbReference type="Pfam" id="PF13432">
    <property type="entry name" value="TPR_16"/>
    <property type="match status" value="1"/>
</dbReference>
<dbReference type="EMBL" id="SLZZ01000025">
    <property type="protein sequence ID" value="TCS76198.1"/>
    <property type="molecule type" value="Genomic_DNA"/>
</dbReference>
<keyword evidence="1" id="KW-0802">TPR repeat</keyword>
<proteinExistence type="predicted"/>
<protein>
    <submittedName>
        <fullName evidence="3">Tetratricopeptide repeat protein</fullName>
    </submittedName>
</protein>
<evidence type="ECO:0000256" key="1">
    <source>
        <dbReference type="PROSITE-ProRule" id="PRU00339"/>
    </source>
</evidence>
<accession>A0A4R3K290</accession>
<feature type="repeat" description="TPR" evidence="1">
    <location>
        <begin position="52"/>
        <end position="85"/>
    </location>
</feature>
<dbReference type="PROSITE" id="PS50005">
    <property type="entry name" value="TPR"/>
    <property type="match status" value="1"/>
</dbReference>
<keyword evidence="4" id="KW-1185">Reference proteome</keyword>
<feature type="signal peptide" evidence="2">
    <location>
        <begin position="1"/>
        <end position="21"/>
    </location>
</feature>
<dbReference type="InterPro" id="IPR019734">
    <property type="entry name" value="TPR_rpt"/>
</dbReference>
<evidence type="ECO:0000313" key="4">
    <source>
        <dbReference type="Proteomes" id="UP000295726"/>
    </source>
</evidence>
<comment type="caution">
    <text evidence="3">The sequence shown here is derived from an EMBL/GenBank/DDBJ whole genome shotgun (WGS) entry which is preliminary data.</text>
</comment>
<feature type="chain" id="PRO_5039714486" evidence="2">
    <location>
        <begin position="22"/>
        <end position="181"/>
    </location>
</feature>
<sequence>MKNILICAVLAALLLTGCQNAVKEGTGQLEKGEYKEAVSTFKKAVKEEKGAAEAYRGLGMAYYEQKDYQPARDAFLQVIDNGGDVTYVLYNLVGVCSMHLEDYQGALDAFSKGVDLAEKSGDADTKEQDYTDIVREMKFNEIVCHEKLLDWESARKKATEYVRDYPDDKEAQKEAAFLNTR</sequence>
<gene>
    <name evidence="3" type="ORF">EDD59_12521</name>
</gene>
<evidence type="ECO:0000313" key="3">
    <source>
        <dbReference type="EMBL" id="TCS76198.1"/>
    </source>
</evidence>
<reference evidence="3 4" key="1">
    <citation type="submission" date="2019-03" db="EMBL/GenBank/DDBJ databases">
        <title>Genomic Encyclopedia of Type Strains, Phase IV (KMG-IV): sequencing the most valuable type-strain genomes for metagenomic binning, comparative biology and taxonomic classification.</title>
        <authorList>
            <person name="Goeker M."/>
        </authorList>
    </citation>
    <scope>NUCLEOTIDE SEQUENCE [LARGE SCALE GENOMIC DNA]</scope>
    <source>
        <strain evidence="3 4">DSM 29489</strain>
    </source>
</reference>
<dbReference type="PROSITE" id="PS51257">
    <property type="entry name" value="PROKAR_LIPOPROTEIN"/>
    <property type="match status" value="1"/>
</dbReference>
<name>A0A4R3K290_9FIRM</name>
<dbReference type="Gene3D" id="1.25.40.10">
    <property type="entry name" value="Tetratricopeptide repeat domain"/>
    <property type="match status" value="2"/>
</dbReference>
<dbReference type="InterPro" id="IPR011990">
    <property type="entry name" value="TPR-like_helical_dom_sf"/>
</dbReference>
<dbReference type="Proteomes" id="UP000295726">
    <property type="component" value="Unassembled WGS sequence"/>
</dbReference>
<dbReference type="AlphaFoldDB" id="A0A4R3K290"/>
<dbReference type="SUPFAM" id="SSF48452">
    <property type="entry name" value="TPR-like"/>
    <property type="match status" value="1"/>
</dbReference>
<keyword evidence="2" id="KW-0732">Signal</keyword>
<dbReference type="SMART" id="SM00028">
    <property type="entry name" value="TPR"/>
    <property type="match status" value="2"/>
</dbReference>
<dbReference type="RefSeq" id="WP_132382998.1">
    <property type="nucleotide sequence ID" value="NZ_DAISRC010000092.1"/>
</dbReference>
<evidence type="ECO:0000256" key="2">
    <source>
        <dbReference type="SAM" id="SignalP"/>
    </source>
</evidence>
<organism evidence="3 4">
    <name type="scientific">Muricomes intestini</name>
    <dbReference type="NCBI Taxonomy" id="1796634"/>
    <lineage>
        <taxon>Bacteria</taxon>
        <taxon>Bacillati</taxon>
        <taxon>Bacillota</taxon>
        <taxon>Clostridia</taxon>
        <taxon>Lachnospirales</taxon>
        <taxon>Lachnospiraceae</taxon>
        <taxon>Muricomes</taxon>
    </lineage>
</organism>